<comment type="caution">
    <text evidence="2">The sequence shown here is derived from an EMBL/GenBank/DDBJ whole genome shotgun (WGS) entry which is preliminary data.</text>
</comment>
<dbReference type="PANTHER" id="PTHR42951:SF4">
    <property type="entry name" value="ACYL-COENZYME A THIOESTERASE MBLAC2"/>
    <property type="match status" value="1"/>
</dbReference>
<dbReference type="EMBL" id="JPPY01000068">
    <property type="protein sequence ID" value="KND37293.1"/>
    <property type="molecule type" value="Genomic_DNA"/>
</dbReference>
<evidence type="ECO:0000313" key="2">
    <source>
        <dbReference type="EMBL" id="KND37293.1"/>
    </source>
</evidence>
<sequence length="260" mass="27955">MHGTVTVIDKDPIRIHSYTAPEDGLAVTTQLIETPSRIVAVDAQFVLAYADEAAAYARGLGKPLDRLVISHAHPDHYQGAARFGVPVHALPETTAAIVAMGDKTDLPTGTPIPLAGMTPTVEITPGIEVVDGVPFVFEKVTGGEIHTTLVIKLPEQGVLVAQDVVYDHTHLWFLDKDFDGWQANIDRFAAETGYDTVLPGHGEPTGPDVWAELTDYVDAGRELLGDDGDAYKEAITARYPAYRGAALIDIANAYLFGPKD</sequence>
<dbReference type="SUPFAM" id="SSF56281">
    <property type="entry name" value="Metallo-hydrolase/oxidoreductase"/>
    <property type="match status" value="1"/>
</dbReference>
<dbReference type="PANTHER" id="PTHR42951">
    <property type="entry name" value="METALLO-BETA-LACTAMASE DOMAIN-CONTAINING"/>
    <property type="match status" value="1"/>
</dbReference>
<evidence type="ECO:0000259" key="1">
    <source>
        <dbReference type="SMART" id="SM00849"/>
    </source>
</evidence>
<gene>
    <name evidence="2" type="ORF">IQ63_10275</name>
</gene>
<dbReference type="Proteomes" id="UP000037151">
    <property type="component" value="Unassembled WGS sequence"/>
</dbReference>
<dbReference type="Gene3D" id="3.60.15.10">
    <property type="entry name" value="Ribonuclease Z/Hydroxyacylglutathione hydrolase-like"/>
    <property type="match status" value="1"/>
</dbReference>
<dbReference type="SMART" id="SM00849">
    <property type="entry name" value="Lactamase_B"/>
    <property type="match status" value="1"/>
</dbReference>
<name>A0A0L0KHE3_9ACTN</name>
<accession>A0A0L0KHE3</accession>
<dbReference type="Pfam" id="PF00753">
    <property type="entry name" value="Lactamase_B"/>
    <property type="match status" value="1"/>
</dbReference>
<dbReference type="RefSeq" id="WP_050370365.1">
    <property type="nucleotide sequence ID" value="NZ_KQ257813.1"/>
</dbReference>
<dbReference type="OrthoDB" id="2273115at2"/>
<protein>
    <submittedName>
        <fullName evidence="2">Beta-lactamase</fullName>
    </submittedName>
</protein>
<dbReference type="AlphaFoldDB" id="A0A0L0KHE3"/>
<reference evidence="3" key="1">
    <citation type="submission" date="2014-07" db="EMBL/GenBank/DDBJ databases">
        <title>Genome sequencing of plant-pathogenic Streptomyces species.</title>
        <authorList>
            <person name="Harrison J."/>
            <person name="Sapp M."/>
            <person name="Thwaites R."/>
            <person name="Studholme D.J."/>
        </authorList>
    </citation>
    <scope>NUCLEOTIDE SEQUENCE [LARGE SCALE GENOMIC DNA]</scope>
    <source>
        <strain evidence="3">NCPPB 4445</strain>
    </source>
</reference>
<dbReference type="InterPro" id="IPR001279">
    <property type="entry name" value="Metallo-B-lactamas"/>
</dbReference>
<dbReference type="InterPro" id="IPR036866">
    <property type="entry name" value="RibonucZ/Hydroxyglut_hydro"/>
</dbReference>
<evidence type="ECO:0000313" key="3">
    <source>
        <dbReference type="Proteomes" id="UP000037151"/>
    </source>
</evidence>
<dbReference type="InterPro" id="IPR050855">
    <property type="entry name" value="NDM-1-like"/>
</dbReference>
<dbReference type="PATRIC" id="fig|42234.21.peg.2121"/>
<proteinExistence type="predicted"/>
<organism evidence="2 3">
    <name type="scientific">Streptomyces acidiscabies</name>
    <dbReference type="NCBI Taxonomy" id="42234"/>
    <lineage>
        <taxon>Bacteria</taxon>
        <taxon>Bacillati</taxon>
        <taxon>Actinomycetota</taxon>
        <taxon>Actinomycetes</taxon>
        <taxon>Kitasatosporales</taxon>
        <taxon>Streptomycetaceae</taxon>
        <taxon>Streptomyces</taxon>
    </lineage>
</organism>
<feature type="domain" description="Metallo-beta-lactamase" evidence="1">
    <location>
        <begin position="26"/>
        <end position="201"/>
    </location>
</feature>